<organism evidence="2 3">
    <name type="scientific">Leucobacter edaphi</name>
    <dbReference type="NCBI Taxonomy" id="2796472"/>
    <lineage>
        <taxon>Bacteria</taxon>
        <taxon>Bacillati</taxon>
        <taxon>Actinomycetota</taxon>
        <taxon>Actinomycetes</taxon>
        <taxon>Micrococcales</taxon>
        <taxon>Microbacteriaceae</taxon>
        <taxon>Leucobacter</taxon>
    </lineage>
</organism>
<accession>A0A934QEW1</accession>
<keyword evidence="3" id="KW-1185">Reference proteome</keyword>
<evidence type="ECO:0000256" key="1">
    <source>
        <dbReference type="SAM" id="Phobius"/>
    </source>
</evidence>
<proteinExistence type="predicted"/>
<protein>
    <submittedName>
        <fullName evidence="2">Uncharacterized protein</fullName>
    </submittedName>
</protein>
<reference evidence="2" key="1">
    <citation type="submission" date="2020-12" db="EMBL/GenBank/DDBJ databases">
        <title>Leucobacter sp. CAS2, isolated from Chromium sludge.</title>
        <authorList>
            <person name="Xu Z."/>
        </authorList>
    </citation>
    <scope>NUCLEOTIDE SEQUENCE</scope>
    <source>
        <strain evidence="2">CSA2</strain>
    </source>
</reference>
<evidence type="ECO:0000313" key="3">
    <source>
        <dbReference type="Proteomes" id="UP000618733"/>
    </source>
</evidence>
<name>A0A934QEW1_9MICO</name>
<keyword evidence="1" id="KW-0472">Membrane</keyword>
<gene>
    <name evidence="2" type="ORF">JD292_08490</name>
</gene>
<dbReference type="RefSeq" id="WP_200132317.1">
    <property type="nucleotide sequence ID" value="NZ_JAEHOI010000007.1"/>
</dbReference>
<keyword evidence="1" id="KW-0812">Transmembrane</keyword>
<keyword evidence="1" id="KW-1133">Transmembrane helix</keyword>
<dbReference type="EMBL" id="JAEHOI010000007">
    <property type="protein sequence ID" value="MBK0422112.1"/>
    <property type="molecule type" value="Genomic_DNA"/>
</dbReference>
<dbReference type="AlphaFoldDB" id="A0A934QEW1"/>
<feature type="transmembrane region" description="Helical" evidence="1">
    <location>
        <begin position="21"/>
        <end position="39"/>
    </location>
</feature>
<sequence length="163" mass="17840">MAQQPTTSQTTKVHLGGWVRALLGAAMLGVLVAYTLTRILDLGAAVFPGDWLVLLLVEAMLCAFLLSWHQLRIEGSALVIQWFPYFTRRVPRDELESVAEATADPWQTGSGARMIGSGALTPMQSGTTAVLLTFVSQKFLVTLNDDDETAEFIARLQHSLPRP</sequence>
<evidence type="ECO:0000313" key="2">
    <source>
        <dbReference type="EMBL" id="MBK0422112.1"/>
    </source>
</evidence>
<feature type="transmembrane region" description="Helical" evidence="1">
    <location>
        <begin position="51"/>
        <end position="68"/>
    </location>
</feature>
<dbReference type="Proteomes" id="UP000618733">
    <property type="component" value="Unassembled WGS sequence"/>
</dbReference>
<comment type="caution">
    <text evidence="2">The sequence shown here is derived from an EMBL/GenBank/DDBJ whole genome shotgun (WGS) entry which is preliminary data.</text>
</comment>